<dbReference type="Gene3D" id="2.70.70.10">
    <property type="entry name" value="Glucose Permease (Domain IIA)"/>
    <property type="match status" value="1"/>
</dbReference>
<dbReference type="GO" id="GO:0004222">
    <property type="term" value="F:metalloendopeptidase activity"/>
    <property type="evidence" value="ECO:0007669"/>
    <property type="project" value="TreeGrafter"/>
</dbReference>
<dbReference type="RefSeq" id="WP_108604166.1">
    <property type="nucleotide sequence ID" value="NZ_CP026604.1"/>
</dbReference>
<reference evidence="3 4" key="1">
    <citation type="submission" date="2018-01" db="EMBL/GenBank/DDBJ databases">
        <title>Genome sequence of a Cantenovulum-like bacteria.</title>
        <authorList>
            <person name="Tan W.R."/>
            <person name="Lau N.-S."/>
            <person name="Go F."/>
            <person name="Amirul A.-A.A."/>
        </authorList>
    </citation>
    <scope>NUCLEOTIDE SEQUENCE [LARGE SCALE GENOMIC DNA]</scope>
    <source>
        <strain evidence="3 4">CCB-QB4</strain>
    </source>
</reference>
<evidence type="ECO:0000313" key="3">
    <source>
        <dbReference type="EMBL" id="AWB68101.1"/>
    </source>
</evidence>
<keyword evidence="4" id="KW-1185">Reference proteome</keyword>
<dbReference type="OrthoDB" id="315328at2"/>
<dbReference type="InterPro" id="IPR011055">
    <property type="entry name" value="Dup_hybrid_motif"/>
</dbReference>
<feature type="signal peptide" evidence="1">
    <location>
        <begin position="1"/>
        <end position="22"/>
    </location>
</feature>
<protein>
    <recommendedName>
        <fullName evidence="2">M23ase beta-sheet core domain-containing protein</fullName>
    </recommendedName>
</protein>
<sequence length="861" mass="94512">MQAVKSIVTSTLLGLVSTTVVASPGHQLNVSSFVDANYQNVEPAYQYDFVAPIAADILQQAPDSYTPSYSHRYFTSIFGPRYKYVSSSNVEYFDFHKGMDFTAVVQNGGQNFDEITPPSIVSRCDGVISKIVDGNLQEMESTGEGRYVEVMCDQTFNGNNWGNIYMAYRHLESVENGLQVGQDIDKGDVVGLMGETGHTSTVHLHYSVMRHNGQTRVNVNPMRTFDPLATPHLHAHLQSAEISQLDHDIDSAMFRVILPYQQTAIRALTISLDGGNYSRTYDFEAVSEHAGDLRDNNDYVQGLELFAYPYNRGQTNYARYVDKMAQMPQSYPASSHNDHHHHKPFINRSLNTEPGYALDIRVSDLPFDFDISQLKIELIDVYGYGVRAYGQADVDYPSIVFWPLQHDEDDAEQRESGAVDLHSSDLELVNDGSKGDQLVGLRFAELNLPANANIQQAYVQFSVDETDDENTQLSIQVEDSIDSLAFVDNDFDLSNRTRSLADVAWQPDAWQQVDATQAVNATPDLSSLVNSLVSKQGWNEDSAVTLLISGTGKRVADSADGSLRKAPYIYLEYDQGQPANQAPVVSLTSPAQQSDQIGLANVGITANAADSDGSVSTVTFYVNNVEVGVDNSAPYEMQWQPNSYGQYSIYAIAEDDLGLTSQSTTHVINLVQNQIEVAISAGNDDAEQRESGSIARNGSDLELGYDTYVSSKYGPSAHQHVGLRFAAVNIPANATITRAYVQFTSTKTENDDVDLLIEAQNSGDAEGFGYSQFNISSRGKVPTSVAWQPAPWTGSNLNGEAQQTPDLSAMLQQVISHPDWQAGNAMVLTIHSPSQPLVARTARSYNGNAAQAPKLIVEFSN</sequence>
<dbReference type="Pfam" id="PF17957">
    <property type="entry name" value="Big_7"/>
    <property type="match status" value="1"/>
</dbReference>
<dbReference type="EMBL" id="CP026604">
    <property type="protein sequence ID" value="AWB68101.1"/>
    <property type="molecule type" value="Genomic_DNA"/>
</dbReference>
<dbReference type="CDD" id="cd12797">
    <property type="entry name" value="M23_peptidase"/>
    <property type="match status" value="1"/>
</dbReference>
<dbReference type="InterPro" id="IPR016047">
    <property type="entry name" value="M23ase_b-sheet_dom"/>
</dbReference>
<dbReference type="InterPro" id="IPR013783">
    <property type="entry name" value="Ig-like_fold"/>
</dbReference>
<dbReference type="InterPro" id="IPR050570">
    <property type="entry name" value="Cell_wall_metabolism_enzyme"/>
</dbReference>
<organism evidence="3 4">
    <name type="scientific">Saccharobesus litoralis</name>
    <dbReference type="NCBI Taxonomy" id="2172099"/>
    <lineage>
        <taxon>Bacteria</taxon>
        <taxon>Pseudomonadati</taxon>
        <taxon>Pseudomonadota</taxon>
        <taxon>Gammaproteobacteria</taxon>
        <taxon>Alteromonadales</taxon>
        <taxon>Alteromonadaceae</taxon>
        <taxon>Saccharobesus</taxon>
    </lineage>
</organism>
<evidence type="ECO:0000259" key="2">
    <source>
        <dbReference type="Pfam" id="PF01551"/>
    </source>
</evidence>
<dbReference type="Pfam" id="PF01551">
    <property type="entry name" value="Peptidase_M23"/>
    <property type="match status" value="1"/>
</dbReference>
<keyword evidence="1" id="KW-0732">Signal</keyword>
<feature type="domain" description="M23ase beta-sheet core" evidence="2">
    <location>
        <begin position="120"/>
        <end position="214"/>
    </location>
</feature>
<dbReference type="SUPFAM" id="SSF51261">
    <property type="entry name" value="Duplicated hybrid motif"/>
    <property type="match status" value="1"/>
</dbReference>
<dbReference type="Proteomes" id="UP000244441">
    <property type="component" value="Chromosome"/>
</dbReference>
<evidence type="ECO:0000256" key="1">
    <source>
        <dbReference type="SAM" id="SignalP"/>
    </source>
</evidence>
<proteinExistence type="predicted"/>
<dbReference type="Gene3D" id="2.60.40.10">
    <property type="entry name" value="Immunoglobulins"/>
    <property type="match status" value="1"/>
</dbReference>
<dbReference type="PANTHER" id="PTHR21666:SF270">
    <property type="entry name" value="MUREIN HYDROLASE ACTIVATOR ENVC"/>
    <property type="match status" value="1"/>
</dbReference>
<feature type="chain" id="PRO_5015552935" description="M23ase beta-sheet core domain-containing protein" evidence="1">
    <location>
        <begin position="23"/>
        <end position="861"/>
    </location>
</feature>
<name>A0A2S0VV58_9ALTE</name>
<accession>A0A2S0VV58</accession>
<gene>
    <name evidence="3" type="ORF">C2869_17470</name>
</gene>
<evidence type="ECO:0000313" key="4">
    <source>
        <dbReference type="Proteomes" id="UP000244441"/>
    </source>
</evidence>
<dbReference type="PANTHER" id="PTHR21666">
    <property type="entry name" value="PEPTIDASE-RELATED"/>
    <property type="match status" value="1"/>
</dbReference>
<dbReference type="AlphaFoldDB" id="A0A2S0VV58"/>
<dbReference type="KEGG" id="cate:C2869_17470"/>